<evidence type="ECO:0000313" key="4">
    <source>
        <dbReference type="Proteomes" id="UP000018144"/>
    </source>
</evidence>
<accession>U4LCU8</accession>
<proteinExistence type="predicted"/>
<feature type="compositionally biased region" description="Basic and acidic residues" evidence="1">
    <location>
        <begin position="1"/>
        <end position="12"/>
    </location>
</feature>
<sequence length="243" mass="27440">MAYRKSTQDLEAQRLIPVNTQQRQPSYNTASAQGPRQNNYLVPNGIAGQTMRQPLYKAGNIAAMPGHHIPQQGSQPVARPVLPVAPGGYQSQPPQARLSTNQAPGLVNPNTTNPRSTKGTSKFQRILLTIILMLVVAALSIVGTQLSEEHLGHEMTLKIWTIPGWAVVYKIVSWGLYRLVRGRQSAEQILHASDERATMPLQWYKSQKRAMVDIEALNTCMRRDRVGYWTMNFVRRRYRIEVR</sequence>
<keyword evidence="2" id="KW-1133">Transmembrane helix</keyword>
<reference evidence="3 4" key="1">
    <citation type="journal article" date="2013" name="PLoS Genet.">
        <title>The genome and development-dependent transcriptomes of Pyronema confluens: a window into fungal evolution.</title>
        <authorList>
            <person name="Traeger S."/>
            <person name="Altegoer F."/>
            <person name="Freitag M."/>
            <person name="Gabaldon T."/>
            <person name="Kempken F."/>
            <person name="Kumar A."/>
            <person name="Marcet-Houben M."/>
            <person name="Poggeler S."/>
            <person name="Stajich J.E."/>
            <person name="Nowrousian M."/>
        </authorList>
    </citation>
    <scope>NUCLEOTIDE SEQUENCE [LARGE SCALE GENOMIC DNA]</scope>
    <source>
        <strain evidence="4">CBS 100304</strain>
        <tissue evidence="3">Vegetative mycelium</tissue>
    </source>
</reference>
<gene>
    <name evidence="3" type="ORF">PCON_03447</name>
</gene>
<keyword evidence="4" id="KW-1185">Reference proteome</keyword>
<evidence type="ECO:0000256" key="2">
    <source>
        <dbReference type="SAM" id="Phobius"/>
    </source>
</evidence>
<name>U4LCU8_PYROM</name>
<keyword evidence="2" id="KW-0472">Membrane</keyword>
<evidence type="ECO:0000256" key="1">
    <source>
        <dbReference type="SAM" id="MobiDB-lite"/>
    </source>
</evidence>
<feature type="region of interest" description="Disordered" evidence="1">
    <location>
        <begin position="1"/>
        <end position="38"/>
    </location>
</feature>
<organism evidence="3 4">
    <name type="scientific">Pyronema omphalodes (strain CBS 100304)</name>
    <name type="common">Pyronema confluens</name>
    <dbReference type="NCBI Taxonomy" id="1076935"/>
    <lineage>
        <taxon>Eukaryota</taxon>
        <taxon>Fungi</taxon>
        <taxon>Dikarya</taxon>
        <taxon>Ascomycota</taxon>
        <taxon>Pezizomycotina</taxon>
        <taxon>Pezizomycetes</taxon>
        <taxon>Pezizales</taxon>
        <taxon>Pyronemataceae</taxon>
        <taxon>Pyronema</taxon>
    </lineage>
</organism>
<evidence type="ECO:0000313" key="3">
    <source>
        <dbReference type="EMBL" id="CCX16706.1"/>
    </source>
</evidence>
<keyword evidence="2" id="KW-0812">Transmembrane</keyword>
<dbReference type="AlphaFoldDB" id="U4LCU8"/>
<dbReference type="Proteomes" id="UP000018144">
    <property type="component" value="Unassembled WGS sequence"/>
</dbReference>
<feature type="transmembrane region" description="Helical" evidence="2">
    <location>
        <begin position="159"/>
        <end position="180"/>
    </location>
</feature>
<dbReference type="OrthoDB" id="5455974at2759"/>
<protein>
    <submittedName>
        <fullName evidence="3">Uncharacterized protein</fullName>
    </submittedName>
</protein>
<feature type="transmembrane region" description="Helical" evidence="2">
    <location>
        <begin position="126"/>
        <end position="147"/>
    </location>
</feature>
<feature type="compositionally biased region" description="Polar residues" evidence="1">
    <location>
        <begin position="18"/>
        <end position="38"/>
    </location>
</feature>
<dbReference type="EMBL" id="HF936502">
    <property type="protein sequence ID" value="CCX16706.1"/>
    <property type="molecule type" value="Genomic_DNA"/>
</dbReference>
<feature type="region of interest" description="Disordered" evidence="1">
    <location>
        <begin position="89"/>
        <end position="118"/>
    </location>
</feature>